<evidence type="ECO:0000313" key="4">
    <source>
        <dbReference type="EMBL" id="KLV22091.1"/>
    </source>
</evidence>
<dbReference type="SUPFAM" id="SSF55797">
    <property type="entry name" value="PR-1-like"/>
    <property type="match status" value="1"/>
</dbReference>
<dbReference type="PANTHER" id="PTHR31157">
    <property type="entry name" value="SCP DOMAIN-CONTAINING PROTEIN"/>
    <property type="match status" value="1"/>
</dbReference>
<evidence type="ECO:0000259" key="3">
    <source>
        <dbReference type="Pfam" id="PF00188"/>
    </source>
</evidence>
<dbReference type="PROSITE" id="PS51257">
    <property type="entry name" value="PROKAR_LIPOPROTEIN"/>
    <property type="match status" value="1"/>
</dbReference>
<keyword evidence="5" id="KW-1185">Reference proteome</keyword>
<dbReference type="InterPro" id="IPR035940">
    <property type="entry name" value="CAP_sf"/>
</dbReference>
<reference evidence="4 5" key="1">
    <citation type="submission" date="2015-05" db="EMBL/GenBank/DDBJ databases">
        <title>Whole genome sequence and identification of bacterial endophytes from Costus igneus.</title>
        <authorList>
            <person name="Lee Y.P."/>
            <person name="Gan H.M."/>
            <person name="Eng W."/>
            <person name="Wheatley M.S."/>
            <person name="Caraballo A."/>
            <person name="Polter S."/>
            <person name="Savka M.A."/>
            <person name="Hudson A.O."/>
        </authorList>
    </citation>
    <scope>NUCLEOTIDE SEQUENCE [LARGE SCALE GENOMIC DNA]</scope>
    <source>
        <strain evidence="4 5">RIT379</strain>
    </source>
</reference>
<feature type="chain" id="PRO_5039587238" description="SCP domain-containing protein" evidence="2">
    <location>
        <begin position="20"/>
        <end position="258"/>
    </location>
</feature>
<feature type="compositionally biased region" description="Low complexity" evidence="1">
    <location>
        <begin position="86"/>
        <end position="129"/>
    </location>
</feature>
<sequence length="258" mass="28793">MKFKNILSILACMPFLMLAGCNNNDREASDMNMDRYNDSTISSLTTNVNSNKYPHTQPVKIQNAKYEFRTIVGTYDSNNPNATNGQQVQKATPQQQATEQQQQANQGTQPGAQSAPQTTPNNNTAPNNTAKKEPSNFVSEVIDLTNAERKKQGLPDLQAYPELNNVADMKAKDMNDKGYFSHTSPTYGSPFDMMRDFGITYESAGENIAQGQRTPEEVVNAWMNSEGHRANILNNKYTHIGVGFDEGGYEWVQMFVKK</sequence>
<dbReference type="Proteomes" id="UP000036045">
    <property type="component" value="Unassembled WGS sequence"/>
</dbReference>
<proteinExistence type="predicted"/>
<evidence type="ECO:0000256" key="1">
    <source>
        <dbReference type="SAM" id="MobiDB-lite"/>
    </source>
</evidence>
<dbReference type="PATRIC" id="fig|1397.4.peg.3559"/>
<gene>
    <name evidence="4" type="ORF">ABW02_22170</name>
</gene>
<dbReference type="PANTHER" id="PTHR31157:SF1">
    <property type="entry name" value="SCP DOMAIN-CONTAINING PROTEIN"/>
    <property type="match status" value="1"/>
</dbReference>
<accession>A0A0J1I7W0</accession>
<dbReference type="InterPro" id="IPR014258">
    <property type="entry name" value="CAP_domain_YkwD-like"/>
</dbReference>
<organism evidence="4 5">
    <name type="scientific">Niallia circulans</name>
    <name type="common">Bacillus circulans</name>
    <dbReference type="NCBI Taxonomy" id="1397"/>
    <lineage>
        <taxon>Bacteria</taxon>
        <taxon>Bacillati</taxon>
        <taxon>Bacillota</taxon>
        <taxon>Bacilli</taxon>
        <taxon>Bacillales</taxon>
        <taxon>Bacillaceae</taxon>
        <taxon>Niallia</taxon>
    </lineage>
</organism>
<dbReference type="OrthoDB" id="9783944at2"/>
<name>A0A0J1I7W0_NIACI</name>
<evidence type="ECO:0000256" key="2">
    <source>
        <dbReference type="SAM" id="SignalP"/>
    </source>
</evidence>
<dbReference type="Gene3D" id="3.40.33.10">
    <property type="entry name" value="CAP"/>
    <property type="match status" value="1"/>
</dbReference>
<dbReference type="NCBIfam" id="TIGR02909">
    <property type="entry name" value="spore_YkwD"/>
    <property type="match status" value="1"/>
</dbReference>
<feature type="signal peptide" evidence="2">
    <location>
        <begin position="1"/>
        <end position="19"/>
    </location>
</feature>
<dbReference type="EMBL" id="LDPH01000033">
    <property type="protein sequence ID" value="KLV22091.1"/>
    <property type="molecule type" value="Genomic_DNA"/>
</dbReference>
<dbReference type="Pfam" id="PF00188">
    <property type="entry name" value="CAP"/>
    <property type="match status" value="1"/>
</dbReference>
<dbReference type="AlphaFoldDB" id="A0A0J1I7W0"/>
<keyword evidence="2" id="KW-0732">Signal</keyword>
<comment type="caution">
    <text evidence="4">The sequence shown here is derived from an EMBL/GenBank/DDBJ whole genome shotgun (WGS) entry which is preliminary data.</text>
</comment>
<feature type="compositionally biased region" description="Polar residues" evidence="1">
    <location>
        <begin position="75"/>
        <end position="85"/>
    </location>
</feature>
<protein>
    <recommendedName>
        <fullName evidence="3">SCP domain-containing protein</fullName>
    </recommendedName>
</protein>
<evidence type="ECO:0000313" key="5">
    <source>
        <dbReference type="Proteomes" id="UP000036045"/>
    </source>
</evidence>
<dbReference type="InterPro" id="IPR014044">
    <property type="entry name" value="CAP_dom"/>
</dbReference>
<feature type="domain" description="SCP" evidence="3">
    <location>
        <begin position="143"/>
        <end position="255"/>
    </location>
</feature>
<feature type="region of interest" description="Disordered" evidence="1">
    <location>
        <begin position="75"/>
        <end position="136"/>
    </location>
</feature>
<dbReference type="CDD" id="cd05379">
    <property type="entry name" value="CAP_bacterial"/>
    <property type="match status" value="1"/>
</dbReference>